<evidence type="ECO:0000313" key="1">
    <source>
        <dbReference type="EMBL" id="SEP45679.1"/>
    </source>
</evidence>
<dbReference type="RefSeq" id="WP_091751770.1">
    <property type="nucleotide sequence ID" value="NZ_FODY01000036.1"/>
</dbReference>
<dbReference type="SUPFAM" id="SSF50969">
    <property type="entry name" value="YVTN repeat-like/Quinoprotein amine dehydrogenase"/>
    <property type="match status" value="1"/>
</dbReference>
<dbReference type="Gene3D" id="2.130.10.10">
    <property type="entry name" value="YVTN repeat-like/Quinoprotein amine dehydrogenase"/>
    <property type="match status" value="2"/>
</dbReference>
<dbReference type="OrthoDB" id="1633742at2"/>
<dbReference type="PANTHER" id="PTHR47197">
    <property type="entry name" value="PROTEIN NIRF"/>
    <property type="match status" value="1"/>
</dbReference>
<dbReference type="AlphaFoldDB" id="A0A1H8Y0P6"/>
<name>A0A1H8Y0P6_9FIRM</name>
<evidence type="ECO:0000313" key="2">
    <source>
        <dbReference type="Proteomes" id="UP000198847"/>
    </source>
</evidence>
<dbReference type="STRING" id="112903.SAMN04490178_13614"/>
<dbReference type="PANTHER" id="PTHR47197:SF3">
    <property type="entry name" value="DIHYDRO-HEME D1 DEHYDROGENASE"/>
    <property type="match status" value="1"/>
</dbReference>
<dbReference type="InterPro" id="IPR051200">
    <property type="entry name" value="Host-pathogen_enzymatic-act"/>
</dbReference>
<dbReference type="EMBL" id="FODY01000036">
    <property type="protein sequence ID" value="SEP45679.1"/>
    <property type="molecule type" value="Genomic_DNA"/>
</dbReference>
<dbReference type="InterPro" id="IPR015943">
    <property type="entry name" value="WD40/YVTN_repeat-like_dom_sf"/>
</dbReference>
<reference evidence="1 2" key="1">
    <citation type="submission" date="2016-10" db="EMBL/GenBank/DDBJ databases">
        <authorList>
            <person name="de Groot N.N."/>
        </authorList>
    </citation>
    <scope>NUCLEOTIDE SEQUENCE [LARGE SCALE GENOMIC DNA]</scope>
    <source>
        <strain evidence="1 2">DSM 13305</strain>
    </source>
</reference>
<dbReference type="InterPro" id="IPR011044">
    <property type="entry name" value="Quino_amine_DH_bsu"/>
</dbReference>
<accession>A0A1H8Y0P6</accession>
<dbReference type="Proteomes" id="UP000198847">
    <property type="component" value="Unassembled WGS sequence"/>
</dbReference>
<keyword evidence="2" id="KW-1185">Reference proteome</keyword>
<organism evidence="1 2">
    <name type="scientific">Propionispora vibrioides</name>
    <dbReference type="NCBI Taxonomy" id="112903"/>
    <lineage>
        <taxon>Bacteria</taxon>
        <taxon>Bacillati</taxon>
        <taxon>Bacillota</taxon>
        <taxon>Negativicutes</taxon>
        <taxon>Selenomonadales</taxon>
        <taxon>Sporomusaceae</taxon>
        <taxon>Propionispora</taxon>
    </lineage>
</organism>
<proteinExistence type="predicted"/>
<sequence>MEGISYQLLAMDALAHSLLLINGGTGQIMSELPYSTDLSPIDLAVTADGSKAYIPADANGEGVLLAANLRQQALYRLPLAIPSPSQFSLSPDGQSAFVATAEGSLHRLDLVSLSVTPCGAPGSPETYCVGIQADDNTLYSIWEHPGGGSFAAFDHQGQLLYEQTIPGIPTNLTLDAHGHFIIPFTSESASGEGIFLMSRGTETPEIEATATILYCNCQSSSIPCAYPSHAAFSPDGHTAYIVNEESASITIIDIPTATVTGRIPVGRSISCLHLLPGGDFAIASSHMFADLSLIDLVNGRLLSITDMQREFLGYIAVLASDTQ</sequence>
<protein>
    <submittedName>
        <fullName evidence="1">40-residue YVTN family beta-propeller repeat-containing protein</fullName>
    </submittedName>
</protein>
<gene>
    <name evidence="1" type="ORF">SAMN04490178_13614</name>
</gene>